<proteinExistence type="predicted"/>
<evidence type="ECO:0000313" key="3">
    <source>
        <dbReference type="Proteomes" id="UP000887574"/>
    </source>
</evidence>
<accession>A0A915CNF2</accession>
<dbReference type="WBParaSite" id="jg10454">
    <property type="protein sequence ID" value="jg10454"/>
    <property type="gene ID" value="jg10454"/>
</dbReference>
<keyword evidence="3" id="KW-1185">Reference proteome</keyword>
<feature type="domain" description="Lin-66-like winged helix" evidence="2">
    <location>
        <begin position="184"/>
        <end position="266"/>
    </location>
</feature>
<dbReference type="Pfam" id="PF26288">
    <property type="entry name" value="WHD_lin-66"/>
    <property type="match status" value="1"/>
</dbReference>
<protein>
    <recommendedName>
        <fullName evidence="2">Lin-66-like winged helix domain-containing protein</fullName>
    </recommendedName>
</protein>
<feature type="region of interest" description="Disordered" evidence="1">
    <location>
        <begin position="394"/>
        <end position="423"/>
    </location>
</feature>
<dbReference type="PANTHER" id="PTHR36949">
    <property type="entry name" value="PROTEIN CBR-LIN-66"/>
    <property type="match status" value="1"/>
</dbReference>
<sequence length="423" mass="46419">MGRTLVDEVERPDVAALRLKDVLNYDTKQAISFFVGLEILKNEKPCDICGAITMDSSSAGSVPLPPLFPNFSYPIANNLLRGTGQLTWLSPKAGLISCSKPVTATVSFQLKDFCDAGVSDLTSVLRVGFRLAFHAVAASDSNDWIANYVAPMSDSDLGGNNQPSDNKELDLESIEQNMPPGVRQAHNKDPYSLEMELHSLSFLLSIFHKNCVHFIPLSSLHSRISNSGKEELYRYIGSSSLKRRQFIERRSYIFHIAENDVVFLQPPEIYTSVCLLSGFLLCHGGVTSSDALFAFFNQCAAIPNVLKESIQKNRHNFMHFLSRHTFAFAPFPSQFYVAVRRNLPYFDYTTYIKKNFAACVYPRPGIAPAVSNFMAPGSVTRPSNLMNMSTFNGFDGGPGGHGNEGNANGGAPMFGGGPTAQTP</sequence>
<dbReference type="GO" id="GO:0005737">
    <property type="term" value="C:cytoplasm"/>
    <property type="evidence" value="ECO:0007669"/>
    <property type="project" value="TreeGrafter"/>
</dbReference>
<reference evidence="4" key="1">
    <citation type="submission" date="2022-11" db="UniProtKB">
        <authorList>
            <consortium name="WormBaseParasite"/>
        </authorList>
    </citation>
    <scope>IDENTIFICATION</scope>
</reference>
<dbReference type="GO" id="GO:0010629">
    <property type="term" value="P:negative regulation of gene expression"/>
    <property type="evidence" value="ECO:0007669"/>
    <property type="project" value="TreeGrafter"/>
</dbReference>
<dbReference type="AlphaFoldDB" id="A0A915CNF2"/>
<evidence type="ECO:0000313" key="4">
    <source>
        <dbReference type="WBParaSite" id="jg10454"/>
    </source>
</evidence>
<evidence type="ECO:0000259" key="2">
    <source>
        <dbReference type="Pfam" id="PF26288"/>
    </source>
</evidence>
<dbReference type="InterPro" id="IPR058991">
    <property type="entry name" value="Lin-66-like_WHD"/>
</dbReference>
<evidence type="ECO:0000256" key="1">
    <source>
        <dbReference type="SAM" id="MobiDB-lite"/>
    </source>
</evidence>
<dbReference type="PANTHER" id="PTHR36949:SF1">
    <property type="entry name" value="ANAPHASE-PROMOTING COMPLEX SUBUNIT 1-RELATED"/>
    <property type="match status" value="1"/>
</dbReference>
<feature type="compositionally biased region" description="Gly residues" evidence="1">
    <location>
        <begin position="394"/>
        <end position="403"/>
    </location>
</feature>
<dbReference type="Proteomes" id="UP000887574">
    <property type="component" value="Unplaced"/>
</dbReference>
<feature type="compositionally biased region" description="Gly residues" evidence="1">
    <location>
        <begin position="412"/>
        <end position="423"/>
    </location>
</feature>
<organism evidence="3 4">
    <name type="scientific">Ditylenchus dipsaci</name>
    <dbReference type="NCBI Taxonomy" id="166011"/>
    <lineage>
        <taxon>Eukaryota</taxon>
        <taxon>Metazoa</taxon>
        <taxon>Ecdysozoa</taxon>
        <taxon>Nematoda</taxon>
        <taxon>Chromadorea</taxon>
        <taxon>Rhabditida</taxon>
        <taxon>Tylenchina</taxon>
        <taxon>Tylenchomorpha</taxon>
        <taxon>Sphaerularioidea</taxon>
        <taxon>Anguinidae</taxon>
        <taxon>Anguininae</taxon>
        <taxon>Ditylenchus</taxon>
    </lineage>
</organism>
<name>A0A915CNF2_9BILA</name>